<organism evidence="4 5">
    <name type="scientific">Streptomyces cirratus</name>
    <dbReference type="NCBI Taxonomy" id="68187"/>
    <lineage>
        <taxon>Bacteria</taxon>
        <taxon>Bacillati</taxon>
        <taxon>Actinomycetota</taxon>
        <taxon>Actinomycetes</taxon>
        <taxon>Kitasatosporales</taxon>
        <taxon>Streptomycetaceae</taxon>
        <taxon>Streptomyces</taxon>
    </lineage>
</organism>
<evidence type="ECO:0000259" key="3">
    <source>
        <dbReference type="Pfam" id="PF13400"/>
    </source>
</evidence>
<dbReference type="RefSeq" id="WP_190183200.1">
    <property type="nucleotide sequence ID" value="NZ_BMVP01000002.1"/>
</dbReference>
<comment type="caution">
    <text evidence="4">The sequence shown here is derived from an EMBL/GenBank/DDBJ whole genome shotgun (WGS) entry which is preliminary data.</text>
</comment>
<feature type="compositionally biased region" description="Pro residues" evidence="1">
    <location>
        <begin position="156"/>
        <end position="170"/>
    </location>
</feature>
<dbReference type="InterPro" id="IPR028087">
    <property type="entry name" value="Tad_N"/>
</dbReference>
<dbReference type="Pfam" id="PF13400">
    <property type="entry name" value="Tad"/>
    <property type="match status" value="1"/>
</dbReference>
<proteinExistence type="predicted"/>
<feature type="domain" description="Putative Flp pilus-assembly TadG-like N-terminal" evidence="3">
    <location>
        <begin position="10"/>
        <end position="56"/>
    </location>
</feature>
<dbReference type="EMBL" id="BMVP01000002">
    <property type="protein sequence ID" value="GHB46322.1"/>
    <property type="molecule type" value="Genomic_DNA"/>
</dbReference>
<keyword evidence="2" id="KW-0472">Membrane</keyword>
<evidence type="ECO:0000313" key="4">
    <source>
        <dbReference type="EMBL" id="GHB46322.1"/>
    </source>
</evidence>
<evidence type="ECO:0000256" key="2">
    <source>
        <dbReference type="SAM" id="Phobius"/>
    </source>
</evidence>
<feature type="transmembrane region" description="Helical" evidence="2">
    <location>
        <begin position="12"/>
        <end position="33"/>
    </location>
</feature>
<evidence type="ECO:0000256" key="1">
    <source>
        <dbReference type="SAM" id="MobiDB-lite"/>
    </source>
</evidence>
<keyword evidence="2" id="KW-1133">Transmembrane helix</keyword>
<dbReference type="Proteomes" id="UP000642673">
    <property type="component" value="Unassembled WGS sequence"/>
</dbReference>
<keyword evidence="5" id="KW-1185">Reference proteome</keyword>
<feature type="region of interest" description="Disordered" evidence="1">
    <location>
        <begin position="155"/>
        <end position="182"/>
    </location>
</feature>
<keyword evidence="2" id="KW-0812">Transmembrane</keyword>
<accession>A0ABQ3EM42</accession>
<sequence>MIAALRSDQGQAFPLYVVVVAGLLFSALAFFVIGQAGVTRSDAQGAADSGALAAAGAARNDVFTGLDLTGLTPEAWESVLSGSRFGIGDACATGLRFAALNDATAQCEPDPPRFTVTVETVRTVGKSVIPGTERMHGTATATAVIEPHCHLVDVPLPSPSPSITPSPTPTPGGEGPSGPEPVRFVCKGGRTLEVDPRSPGSLNKLAKSLFTVRLVK</sequence>
<reference evidence="5" key="1">
    <citation type="journal article" date="2019" name="Int. J. Syst. Evol. Microbiol.">
        <title>The Global Catalogue of Microorganisms (GCM) 10K type strain sequencing project: providing services to taxonomists for standard genome sequencing and annotation.</title>
        <authorList>
            <consortium name="The Broad Institute Genomics Platform"/>
            <consortium name="The Broad Institute Genome Sequencing Center for Infectious Disease"/>
            <person name="Wu L."/>
            <person name="Ma J."/>
        </authorList>
    </citation>
    <scope>NUCLEOTIDE SEQUENCE [LARGE SCALE GENOMIC DNA]</scope>
    <source>
        <strain evidence="5">JCM 4738</strain>
    </source>
</reference>
<name>A0ABQ3EM42_9ACTN</name>
<protein>
    <recommendedName>
        <fullName evidence="3">Putative Flp pilus-assembly TadG-like N-terminal domain-containing protein</fullName>
    </recommendedName>
</protein>
<gene>
    <name evidence="4" type="ORF">GCM10010347_14920</name>
</gene>
<evidence type="ECO:0000313" key="5">
    <source>
        <dbReference type="Proteomes" id="UP000642673"/>
    </source>
</evidence>